<feature type="transmembrane region" description="Helical" evidence="1">
    <location>
        <begin position="12"/>
        <end position="31"/>
    </location>
</feature>
<dbReference type="KEGG" id="rsin:B6N60_00371"/>
<evidence type="ECO:0000313" key="2">
    <source>
        <dbReference type="EMBL" id="QXE21694.1"/>
    </source>
</evidence>
<organism evidence="2 3">
    <name type="scientific">Richelia sinica FACHB-800</name>
    <dbReference type="NCBI Taxonomy" id="1357546"/>
    <lineage>
        <taxon>Bacteria</taxon>
        <taxon>Bacillati</taxon>
        <taxon>Cyanobacteriota</taxon>
        <taxon>Cyanophyceae</taxon>
        <taxon>Nostocales</taxon>
        <taxon>Nostocaceae</taxon>
        <taxon>Richelia</taxon>
    </lineage>
</organism>
<keyword evidence="3" id="KW-1185">Reference proteome</keyword>
<proteinExistence type="predicted"/>
<protein>
    <submittedName>
        <fullName evidence="2">Uncharacterized protein</fullName>
    </submittedName>
</protein>
<gene>
    <name evidence="2" type="ORF">B6N60_00371</name>
</gene>
<reference evidence="2" key="1">
    <citation type="submission" date="2017-04" db="EMBL/GenBank/DDBJ databases">
        <title>Genome deletions in a multicellular cyanobacterial endosymbiont for morphological adaptation in marine diatoms.</title>
        <authorList>
            <person name="Wang Y."/>
            <person name="Gao H."/>
            <person name="Li R."/>
            <person name="Xu X."/>
        </authorList>
    </citation>
    <scope>NUCLEOTIDE SEQUENCE</scope>
    <source>
        <strain evidence="2">FACHB 800</strain>
    </source>
</reference>
<dbReference type="EMBL" id="CP021056">
    <property type="protein sequence ID" value="QXE21694.1"/>
    <property type="molecule type" value="Genomic_DNA"/>
</dbReference>
<accession>A0A975T412</accession>
<dbReference type="AlphaFoldDB" id="A0A975T412"/>
<evidence type="ECO:0000313" key="3">
    <source>
        <dbReference type="Proteomes" id="UP000683511"/>
    </source>
</evidence>
<keyword evidence="1" id="KW-0812">Transmembrane</keyword>
<keyword evidence="1" id="KW-1133">Transmembrane helix</keyword>
<evidence type="ECO:0000256" key="1">
    <source>
        <dbReference type="SAM" id="Phobius"/>
    </source>
</evidence>
<dbReference type="RefSeq" id="WP_190600904.1">
    <property type="nucleotide sequence ID" value="NZ_CP021056.1"/>
</dbReference>
<sequence length="64" mass="7088">MTLHIAGDSAKSLWVSQFLAVVNVLTALYTARQSFMTNLDGMWLTTSSQIAVWRNSPIKLSRGC</sequence>
<dbReference type="Proteomes" id="UP000683511">
    <property type="component" value="Chromosome"/>
</dbReference>
<keyword evidence="1" id="KW-0472">Membrane</keyword>
<name>A0A975T412_9NOST</name>